<dbReference type="Proteomes" id="UP000008043">
    <property type="component" value="Plasmid pSDA1"/>
</dbReference>
<protein>
    <submittedName>
        <fullName evidence="1">Uncharacterized protein</fullName>
    </submittedName>
</protein>
<dbReference type="EMBL" id="HE971710">
    <property type="protein sequence ID" value="CCK32965.1"/>
    <property type="molecule type" value="Genomic_DNA"/>
</dbReference>
<geneLocation type="plasmid" evidence="1 2">
    <name>pSDA1</name>
</geneLocation>
<sequence length="37" mass="3924">MLLAAALIVAQGFNTDGELREGVKLSGDRHVPSWSAL</sequence>
<gene>
    <name evidence="1" type="ORF">BN159_p93</name>
</gene>
<reference evidence="1 2" key="1">
    <citation type="journal article" date="2012" name="J. Bacteriol.">
        <title>Genome sequence of the bacterium Streptomyces davawensis JCM 4913 and heterologous production of the unique antibiotic roseoflavin.</title>
        <authorList>
            <person name="Jankowitsch F."/>
            <person name="Schwarz J."/>
            <person name="Ruckert C."/>
            <person name="Gust B."/>
            <person name="Szczepanowski R."/>
            <person name="Blom J."/>
            <person name="Pelzer S."/>
            <person name="Kalinowski J."/>
            <person name="Mack M."/>
        </authorList>
    </citation>
    <scope>NUCLEOTIDE SEQUENCE [LARGE SCALE GENOMIC DNA]</scope>
    <source>
        <strain evidence="2">DSM 101723 / JCM 4913 / KCC S-0913 / 768</strain>
        <plasmid evidence="1 2">pSDA1</plasmid>
    </source>
</reference>
<proteinExistence type="predicted"/>
<dbReference type="AlphaFoldDB" id="K4RGR2"/>
<dbReference type="PATRIC" id="fig|1214101.3.peg.8672"/>
<keyword evidence="1" id="KW-0614">Plasmid</keyword>
<keyword evidence="2" id="KW-1185">Reference proteome</keyword>
<name>K4RGR2_STRDJ</name>
<dbReference type="KEGG" id="sdv:BN159_p93"/>
<evidence type="ECO:0000313" key="1">
    <source>
        <dbReference type="EMBL" id="CCK32965.1"/>
    </source>
</evidence>
<organism evidence="2">
    <name type="scientific">Streptomyces davaonensis (strain DSM 101723 / JCM 4913 / KCC S-0913 / 768)</name>
    <dbReference type="NCBI Taxonomy" id="1214101"/>
    <lineage>
        <taxon>Bacteria</taxon>
        <taxon>Bacillati</taxon>
        <taxon>Actinomycetota</taxon>
        <taxon>Actinomycetes</taxon>
        <taxon>Kitasatosporales</taxon>
        <taxon>Streptomycetaceae</taxon>
        <taxon>Streptomyces</taxon>
    </lineage>
</organism>
<evidence type="ECO:0000313" key="2">
    <source>
        <dbReference type="Proteomes" id="UP000008043"/>
    </source>
</evidence>
<dbReference type="HOGENOM" id="CLU_3348969_0_0_11"/>
<accession>K4RGR2</accession>